<reference evidence="1 2" key="1">
    <citation type="journal article" date="2021" name="BMC Genomics">
        <title>Datura genome reveals duplications of psychoactive alkaloid biosynthetic genes and high mutation rate following tissue culture.</title>
        <authorList>
            <person name="Rajewski A."/>
            <person name="Carter-House D."/>
            <person name="Stajich J."/>
            <person name="Litt A."/>
        </authorList>
    </citation>
    <scope>NUCLEOTIDE SEQUENCE [LARGE SCALE GENOMIC DNA]</scope>
    <source>
        <strain evidence="1">AR-01</strain>
    </source>
</reference>
<evidence type="ECO:0000313" key="1">
    <source>
        <dbReference type="EMBL" id="MCE3052527.1"/>
    </source>
</evidence>
<comment type="caution">
    <text evidence="1">The sequence shown here is derived from an EMBL/GenBank/DDBJ whole genome shotgun (WGS) entry which is preliminary data.</text>
</comment>
<sequence>MGGDTLRVSHAVGLLEMMEVEIRRASICDQVLGREKGVYLDGLLASVLPSLGNGRRLAKTRGRRMRLFKGGTSPEVIVAPCGAVCGGLEVFVGAMEGKERGGQDEDEERGN</sequence>
<name>A0ABS8WR50_DATST</name>
<dbReference type="Proteomes" id="UP000823775">
    <property type="component" value="Unassembled WGS sequence"/>
</dbReference>
<proteinExistence type="predicted"/>
<keyword evidence="2" id="KW-1185">Reference proteome</keyword>
<organism evidence="1 2">
    <name type="scientific">Datura stramonium</name>
    <name type="common">Jimsonweed</name>
    <name type="synonym">Common thornapple</name>
    <dbReference type="NCBI Taxonomy" id="4076"/>
    <lineage>
        <taxon>Eukaryota</taxon>
        <taxon>Viridiplantae</taxon>
        <taxon>Streptophyta</taxon>
        <taxon>Embryophyta</taxon>
        <taxon>Tracheophyta</taxon>
        <taxon>Spermatophyta</taxon>
        <taxon>Magnoliopsida</taxon>
        <taxon>eudicotyledons</taxon>
        <taxon>Gunneridae</taxon>
        <taxon>Pentapetalae</taxon>
        <taxon>asterids</taxon>
        <taxon>lamiids</taxon>
        <taxon>Solanales</taxon>
        <taxon>Solanaceae</taxon>
        <taxon>Solanoideae</taxon>
        <taxon>Datureae</taxon>
        <taxon>Datura</taxon>
    </lineage>
</organism>
<dbReference type="EMBL" id="JACEIK010009681">
    <property type="protein sequence ID" value="MCE3052527.1"/>
    <property type="molecule type" value="Genomic_DNA"/>
</dbReference>
<accession>A0ABS8WR50</accession>
<protein>
    <submittedName>
        <fullName evidence="1">Uncharacterized protein</fullName>
    </submittedName>
</protein>
<gene>
    <name evidence="1" type="ORF">HAX54_052833</name>
</gene>
<evidence type="ECO:0000313" key="2">
    <source>
        <dbReference type="Proteomes" id="UP000823775"/>
    </source>
</evidence>